<evidence type="ECO:0000313" key="6">
    <source>
        <dbReference type="RefSeq" id="XP_003745962.2"/>
    </source>
</evidence>
<accession>A0AAJ6QW61</accession>
<organism evidence="5 6">
    <name type="scientific">Galendromus occidentalis</name>
    <name type="common">western predatory mite</name>
    <dbReference type="NCBI Taxonomy" id="34638"/>
    <lineage>
        <taxon>Eukaryota</taxon>
        <taxon>Metazoa</taxon>
        <taxon>Ecdysozoa</taxon>
        <taxon>Arthropoda</taxon>
        <taxon>Chelicerata</taxon>
        <taxon>Arachnida</taxon>
        <taxon>Acari</taxon>
        <taxon>Parasitiformes</taxon>
        <taxon>Mesostigmata</taxon>
        <taxon>Gamasina</taxon>
        <taxon>Phytoseioidea</taxon>
        <taxon>Phytoseiidae</taxon>
        <taxon>Typhlodrominae</taxon>
        <taxon>Galendromus</taxon>
    </lineage>
</organism>
<dbReference type="InterPro" id="IPR001806">
    <property type="entry name" value="Small_GTPase"/>
</dbReference>
<dbReference type="GO" id="GO:0003925">
    <property type="term" value="F:G protein activity"/>
    <property type="evidence" value="ECO:0007669"/>
    <property type="project" value="UniProtKB-EC"/>
</dbReference>
<keyword evidence="3" id="KW-0378">Hydrolase</keyword>
<dbReference type="PRINTS" id="PR00449">
    <property type="entry name" value="RASTRNSFRMNG"/>
</dbReference>
<proteinExistence type="inferred from homology"/>
<dbReference type="SUPFAM" id="SSF52540">
    <property type="entry name" value="P-loop containing nucleoside triphosphate hydrolases"/>
    <property type="match status" value="1"/>
</dbReference>
<dbReference type="Proteomes" id="UP000694867">
    <property type="component" value="Unplaced"/>
</dbReference>
<reference evidence="6" key="1">
    <citation type="submission" date="2025-08" db="UniProtKB">
        <authorList>
            <consortium name="RefSeq"/>
        </authorList>
    </citation>
    <scope>IDENTIFICATION</scope>
</reference>
<dbReference type="RefSeq" id="XP_003745962.2">
    <property type="nucleotide sequence ID" value="XM_003745914.2"/>
</dbReference>
<evidence type="ECO:0000256" key="2">
    <source>
        <dbReference type="ARBA" id="ARBA00011984"/>
    </source>
</evidence>
<dbReference type="GeneID" id="100901786"/>
<dbReference type="Gene3D" id="3.40.50.300">
    <property type="entry name" value="P-loop containing nucleotide triphosphate hydrolases"/>
    <property type="match status" value="1"/>
</dbReference>
<protein>
    <recommendedName>
        <fullName evidence="2">small monomeric GTPase</fullName>
        <ecNumber evidence="2">3.6.5.2</ecNumber>
    </recommendedName>
</protein>
<evidence type="ECO:0000256" key="3">
    <source>
        <dbReference type="ARBA" id="ARBA00022801"/>
    </source>
</evidence>
<keyword evidence="5" id="KW-1185">Reference proteome</keyword>
<evidence type="ECO:0000313" key="5">
    <source>
        <dbReference type="Proteomes" id="UP000694867"/>
    </source>
</evidence>
<dbReference type="InterPro" id="IPR051065">
    <property type="entry name" value="Ras-related_GTPase"/>
</dbReference>
<gene>
    <name evidence="6" type="primary">LOC100901786</name>
</gene>
<dbReference type="PROSITE" id="PS51421">
    <property type="entry name" value="RAS"/>
    <property type="match status" value="1"/>
</dbReference>
<dbReference type="SMART" id="SM00175">
    <property type="entry name" value="RAB"/>
    <property type="match status" value="1"/>
</dbReference>
<dbReference type="PROSITE" id="PS51419">
    <property type="entry name" value="RAB"/>
    <property type="match status" value="1"/>
</dbReference>
<dbReference type="KEGG" id="goe:100901786"/>
<comment type="catalytic activity">
    <reaction evidence="4">
        <text>GTP + H2O = GDP + phosphate + H(+)</text>
        <dbReference type="Rhea" id="RHEA:19669"/>
        <dbReference type="ChEBI" id="CHEBI:15377"/>
        <dbReference type="ChEBI" id="CHEBI:15378"/>
        <dbReference type="ChEBI" id="CHEBI:37565"/>
        <dbReference type="ChEBI" id="CHEBI:43474"/>
        <dbReference type="ChEBI" id="CHEBI:58189"/>
        <dbReference type="EC" id="3.6.5.2"/>
    </reaction>
</comment>
<name>A0AAJ6QW61_9ACAR</name>
<dbReference type="PANTHER" id="PTHR45704">
    <property type="entry name" value="RAS-LIKE FAMILY MEMBER 11"/>
    <property type="match status" value="1"/>
</dbReference>
<evidence type="ECO:0000256" key="1">
    <source>
        <dbReference type="ARBA" id="ARBA00008344"/>
    </source>
</evidence>
<dbReference type="InterPro" id="IPR027417">
    <property type="entry name" value="P-loop_NTPase"/>
</dbReference>
<evidence type="ECO:0000256" key="4">
    <source>
        <dbReference type="ARBA" id="ARBA00048098"/>
    </source>
</evidence>
<dbReference type="EC" id="3.6.5.2" evidence="2"/>
<dbReference type="SMART" id="SM00173">
    <property type="entry name" value="RAS"/>
    <property type="match status" value="1"/>
</dbReference>
<dbReference type="AlphaFoldDB" id="A0AAJ6QW61"/>
<comment type="similarity">
    <text evidence="1">Belongs to the small GTPase superfamily. Ras family.</text>
</comment>
<dbReference type="Pfam" id="PF00071">
    <property type="entry name" value="Ras"/>
    <property type="match status" value="1"/>
</dbReference>
<sequence>MTPKQKSSKIKIIVLGAKGVGKTAFITRLVHGKFFHPEAHHSRDIHHRTLTFGDDTFDIELFEVNKSNTEHCPKMDSADAFIAIYSIVSQRSFDEAAELCLRLESKFPEIPMLLLANCCDLNYAREVDAEEGREVSPCFAEVSAAEENSEPLMSAVEGLLRRVMTHRELGQHRRRRSISNVLESIFAWNTRGSFSISV</sequence>
<dbReference type="GO" id="GO:0005525">
    <property type="term" value="F:GTP binding"/>
    <property type="evidence" value="ECO:0007669"/>
    <property type="project" value="InterPro"/>
</dbReference>